<proteinExistence type="predicted"/>
<organism evidence="2 3">
    <name type="scientific">Rhizobium rhizogenes</name>
    <name type="common">Agrobacterium rhizogenes</name>
    <dbReference type="NCBI Taxonomy" id="359"/>
    <lineage>
        <taxon>Bacteria</taxon>
        <taxon>Pseudomonadati</taxon>
        <taxon>Pseudomonadota</taxon>
        <taxon>Alphaproteobacteria</taxon>
        <taxon>Hyphomicrobiales</taxon>
        <taxon>Rhizobiaceae</taxon>
        <taxon>Rhizobium/Agrobacterium group</taxon>
        <taxon>Rhizobium</taxon>
    </lineage>
</organism>
<accession>A0A546XPE7</accession>
<dbReference type="OrthoDB" id="9802752at2"/>
<dbReference type="NCBIfam" id="TIGR01550">
    <property type="entry name" value="DOC_P1"/>
    <property type="match status" value="1"/>
</dbReference>
<dbReference type="PIRSF" id="PIRSF018297">
    <property type="entry name" value="Doc"/>
    <property type="match status" value="1"/>
</dbReference>
<dbReference type="Proteomes" id="UP000315434">
    <property type="component" value="Unassembled WGS sequence"/>
</dbReference>
<gene>
    <name evidence="2" type="ORF">EXN68_02805</name>
</gene>
<dbReference type="InterPro" id="IPR036597">
    <property type="entry name" value="Fido-like_dom_sf"/>
</dbReference>
<evidence type="ECO:0000313" key="3">
    <source>
        <dbReference type="Proteomes" id="UP000315434"/>
    </source>
</evidence>
<dbReference type="AlphaFoldDB" id="A0A546XPE7"/>
<dbReference type="RefSeq" id="WP_142839543.1">
    <property type="nucleotide sequence ID" value="NZ_JAPZAC010000001.1"/>
</dbReference>
<dbReference type="GO" id="GO:0016301">
    <property type="term" value="F:kinase activity"/>
    <property type="evidence" value="ECO:0007669"/>
    <property type="project" value="InterPro"/>
</dbReference>
<dbReference type="InterPro" id="IPR003812">
    <property type="entry name" value="Fido"/>
</dbReference>
<protein>
    <submittedName>
        <fullName evidence="2">Type II toxin-antitoxin system death-on-curing family toxin</fullName>
    </submittedName>
</protein>
<dbReference type="Gene3D" id="1.20.120.1870">
    <property type="entry name" value="Fic/DOC protein, Fido domain"/>
    <property type="match status" value="1"/>
</dbReference>
<dbReference type="PANTHER" id="PTHR39426">
    <property type="entry name" value="HOMOLOGY TO DEATH-ON-CURING PROTEIN OF PHAGE P1"/>
    <property type="match status" value="1"/>
</dbReference>
<dbReference type="PROSITE" id="PS51459">
    <property type="entry name" value="FIDO"/>
    <property type="match status" value="1"/>
</dbReference>
<dbReference type="Pfam" id="PF02661">
    <property type="entry name" value="Fic"/>
    <property type="match status" value="1"/>
</dbReference>
<reference evidence="2 3" key="1">
    <citation type="journal article" date="2019" name="Appl. Microbiol. Biotechnol.">
        <title>Differential efficiency of wild type rhizogenic strains for rol gene transformation of plants.</title>
        <authorList>
            <person name="Desmet S."/>
            <person name="De Keyser E."/>
            <person name="Van Vaerenbergh J."/>
            <person name="Baeyen S."/>
            <person name="Van Huylenbroeck J."/>
            <person name="Geelen D."/>
            <person name="Dhooghe E."/>
        </authorList>
    </citation>
    <scope>NUCLEOTIDE SEQUENCE [LARGE SCALE GENOMIC DNA]</scope>
    <source>
        <strain evidence="2 3">GBBC3284</strain>
    </source>
</reference>
<dbReference type="PANTHER" id="PTHR39426:SF1">
    <property type="entry name" value="HOMOLOGY TO DEATH-ON-CURING PROTEIN OF PHAGE P1"/>
    <property type="match status" value="1"/>
</dbReference>
<dbReference type="SUPFAM" id="SSF140931">
    <property type="entry name" value="Fic-like"/>
    <property type="match status" value="1"/>
</dbReference>
<dbReference type="EMBL" id="SGNY01000001">
    <property type="protein sequence ID" value="TRB02622.1"/>
    <property type="molecule type" value="Genomic_DNA"/>
</dbReference>
<sequence length="129" mass="14391">MTEFIFLDVKTVKQLHKMQIDNFGGIHGLRDEGMLDSALNRPINKADYGCGHVCDLAAAYLFGLARNHAFLDGNKRIAIVTAGIFLMENGFMIQTEEAHLYQFVMAVASGEIDEDGVSRFLKDHIVPYP</sequence>
<feature type="domain" description="Fido" evidence="1">
    <location>
        <begin position="7"/>
        <end position="123"/>
    </location>
</feature>
<comment type="caution">
    <text evidence="2">The sequence shown here is derived from an EMBL/GenBank/DDBJ whole genome shotgun (WGS) entry which is preliminary data.</text>
</comment>
<evidence type="ECO:0000259" key="1">
    <source>
        <dbReference type="PROSITE" id="PS51459"/>
    </source>
</evidence>
<dbReference type="InterPro" id="IPR006440">
    <property type="entry name" value="Doc"/>
</dbReference>
<name>A0A546XPE7_RHIRH</name>
<dbReference type="InterPro" id="IPR053737">
    <property type="entry name" value="Type_II_TA_Toxin"/>
</dbReference>
<evidence type="ECO:0000313" key="2">
    <source>
        <dbReference type="EMBL" id="TRB02622.1"/>
    </source>
</evidence>